<dbReference type="RefSeq" id="WP_148637223.1">
    <property type="nucleotide sequence ID" value="NZ_VSLA01000010.1"/>
</dbReference>
<sequence length="323" mass="36381">MGIKFNGREIEGLKANGLTIVEAMINGRIVWPEESDFHWQPNPDMVWARSQWEALAQGRIGYLRMHYAKDLVNDFFFEEGTVVTSDGQTYHNSAATYGVEHIWNYSNSRVSAVYPTTKVVWTMYFPNNPTVYPATIEYGETYFCFDGVSVDWYPCLWTDIAYFDLLNQATVFIDDNSVALYLGFFNGCRKLQAVPQEFTMKLSAYRLQGIFSGCAALVSVPYLDMTNAIYGMGMFEGRANLKELKLVNVNISIDLSPCINLTKSSLRNVLAGLTDRTGQDKLAIGLGAANIAKLSQSELSVALNKNWDVVETITDWPDYSEEE</sequence>
<protein>
    <recommendedName>
        <fullName evidence="3">Leucine-rich repeat domain-containing protein</fullName>
    </recommendedName>
</protein>
<dbReference type="Proteomes" id="UP000322619">
    <property type="component" value="Unassembled WGS sequence"/>
</dbReference>
<name>A0A5D0WQT8_9FIRM</name>
<organism evidence="1 2">
    <name type="scientific">Acetobacterium wieringae</name>
    <dbReference type="NCBI Taxonomy" id="52694"/>
    <lineage>
        <taxon>Bacteria</taxon>
        <taxon>Bacillati</taxon>
        <taxon>Bacillota</taxon>
        <taxon>Clostridia</taxon>
        <taxon>Eubacteriales</taxon>
        <taxon>Eubacteriaceae</taxon>
        <taxon>Acetobacterium</taxon>
    </lineage>
</organism>
<evidence type="ECO:0008006" key="3">
    <source>
        <dbReference type="Google" id="ProtNLM"/>
    </source>
</evidence>
<reference evidence="1 2" key="1">
    <citation type="submission" date="2019-08" db="EMBL/GenBank/DDBJ databases">
        <title>Isolation and enrichment of carboxydotrophic bacteria from anaerobic sludge for the production of bio-based chemicals from syngas.</title>
        <authorList>
            <person name="Antares A.L."/>
            <person name="Moreira J."/>
            <person name="Diender M."/>
            <person name="Parshina S.N."/>
            <person name="Stams A.J.M."/>
            <person name="Alves M."/>
            <person name="Alves J.I."/>
            <person name="Sousa D.Z."/>
        </authorList>
    </citation>
    <scope>NUCLEOTIDE SEQUENCE [LARGE SCALE GENOMIC DNA]</scope>
    <source>
        <strain evidence="1 2">JM</strain>
    </source>
</reference>
<accession>A0A5D0WQT8</accession>
<comment type="caution">
    <text evidence="1">The sequence shown here is derived from an EMBL/GenBank/DDBJ whole genome shotgun (WGS) entry which is preliminary data.</text>
</comment>
<proteinExistence type="predicted"/>
<dbReference type="EMBL" id="VSLA01000010">
    <property type="protein sequence ID" value="TYC86517.1"/>
    <property type="molecule type" value="Genomic_DNA"/>
</dbReference>
<evidence type="ECO:0000313" key="1">
    <source>
        <dbReference type="EMBL" id="TYC86517.1"/>
    </source>
</evidence>
<dbReference type="AlphaFoldDB" id="A0A5D0WQT8"/>
<evidence type="ECO:0000313" key="2">
    <source>
        <dbReference type="Proteomes" id="UP000322619"/>
    </source>
</evidence>
<gene>
    <name evidence="1" type="ORF">FXB42_06590</name>
</gene>